<dbReference type="PANTHER" id="PTHR47966">
    <property type="entry name" value="BETA-SITE APP-CLEAVING ENZYME, ISOFORM A-RELATED"/>
    <property type="match status" value="1"/>
</dbReference>
<organism evidence="5 6">
    <name type="scientific">Lecanosticta acicola</name>
    <dbReference type="NCBI Taxonomy" id="111012"/>
    <lineage>
        <taxon>Eukaryota</taxon>
        <taxon>Fungi</taxon>
        <taxon>Dikarya</taxon>
        <taxon>Ascomycota</taxon>
        <taxon>Pezizomycotina</taxon>
        <taxon>Dothideomycetes</taxon>
        <taxon>Dothideomycetidae</taxon>
        <taxon>Mycosphaerellales</taxon>
        <taxon>Mycosphaerellaceae</taxon>
        <taxon>Lecanosticta</taxon>
    </lineage>
</organism>
<reference evidence="5" key="1">
    <citation type="submission" date="2023-11" db="EMBL/GenBank/DDBJ databases">
        <authorList>
            <person name="Alioto T."/>
            <person name="Alioto T."/>
            <person name="Gomez Garrido J."/>
        </authorList>
    </citation>
    <scope>NUCLEOTIDE SEQUENCE</scope>
</reference>
<feature type="region of interest" description="Disordered" evidence="2">
    <location>
        <begin position="491"/>
        <end position="556"/>
    </location>
</feature>
<dbReference type="Gene3D" id="2.40.70.10">
    <property type="entry name" value="Acid Proteases"/>
    <property type="match status" value="2"/>
</dbReference>
<keyword evidence="3" id="KW-0472">Membrane</keyword>
<dbReference type="SUPFAM" id="SSF50630">
    <property type="entry name" value="Acid proteases"/>
    <property type="match status" value="1"/>
</dbReference>
<feature type="domain" description="Peptidase A1" evidence="4">
    <location>
        <begin position="49"/>
        <end position="403"/>
    </location>
</feature>
<keyword evidence="3" id="KW-0812">Transmembrane</keyword>
<evidence type="ECO:0000256" key="1">
    <source>
        <dbReference type="ARBA" id="ARBA00007447"/>
    </source>
</evidence>
<dbReference type="GO" id="GO:0000324">
    <property type="term" value="C:fungal-type vacuole"/>
    <property type="evidence" value="ECO:0007669"/>
    <property type="project" value="TreeGrafter"/>
</dbReference>
<evidence type="ECO:0000313" key="6">
    <source>
        <dbReference type="Proteomes" id="UP001296104"/>
    </source>
</evidence>
<keyword evidence="5" id="KW-0645">Protease</keyword>
<comment type="similarity">
    <text evidence="1">Belongs to the peptidase A1 family.</text>
</comment>
<evidence type="ECO:0000313" key="5">
    <source>
        <dbReference type="EMBL" id="CAK4030349.1"/>
    </source>
</evidence>
<keyword evidence="3" id="KW-1133">Transmembrane helix</keyword>
<dbReference type="GO" id="GO:0004190">
    <property type="term" value="F:aspartic-type endopeptidase activity"/>
    <property type="evidence" value="ECO:0007669"/>
    <property type="project" value="InterPro"/>
</dbReference>
<dbReference type="Pfam" id="PF00026">
    <property type="entry name" value="Asp"/>
    <property type="match status" value="1"/>
</dbReference>
<dbReference type="Proteomes" id="UP001296104">
    <property type="component" value="Unassembled WGS sequence"/>
</dbReference>
<dbReference type="GO" id="GO:0006508">
    <property type="term" value="P:proteolysis"/>
    <property type="evidence" value="ECO:0007669"/>
    <property type="project" value="UniProtKB-KW"/>
</dbReference>
<feature type="transmembrane region" description="Helical" evidence="3">
    <location>
        <begin position="435"/>
        <end position="459"/>
    </location>
</feature>
<accession>A0AAI8Z0S9</accession>
<protein>
    <submittedName>
        <fullName evidence="5">Acid protease</fullName>
    </submittedName>
</protein>
<dbReference type="AlphaFoldDB" id="A0AAI8Z0S9"/>
<name>A0AAI8Z0S9_9PEZI</name>
<keyword evidence="6" id="KW-1185">Reference proteome</keyword>
<proteinExistence type="inferred from homology"/>
<keyword evidence="5" id="KW-0378">Hydrolase</keyword>
<evidence type="ECO:0000256" key="3">
    <source>
        <dbReference type="SAM" id="Phobius"/>
    </source>
</evidence>
<dbReference type="EMBL" id="CAVMBE010000035">
    <property type="protein sequence ID" value="CAK4030349.1"/>
    <property type="molecule type" value="Genomic_DNA"/>
</dbReference>
<dbReference type="PANTHER" id="PTHR47966:SF51">
    <property type="entry name" value="BETA-SITE APP-CLEAVING ENZYME, ISOFORM A-RELATED"/>
    <property type="match status" value="1"/>
</dbReference>
<gene>
    <name evidence="5" type="ORF">LECACI_7A005507</name>
</gene>
<dbReference type="PROSITE" id="PS51767">
    <property type="entry name" value="PEPTIDASE_A1"/>
    <property type="match status" value="1"/>
</dbReference>
<feature type="compositionally biased region" description="Polar residues" evidence="2">
    <location>
        <begin position="514"/>
        <end position="525"/>
    </location>
</feature>
<dbReference type="InterPro" id="IPR001461">
    <property type="entry name" value="Aspartic_peptidase_A1"/>
</dbReference>
<sequence length="556" mass="60326">MAQHLARFAAILATATEPLTMVKRASSEELKPISVPASGSWQGYDGEWSTFHVQVGSPPQLLHLLPGTSVQAGNAIWAIAPEGCTVDNPGLWDCAELRGDVFNMNDSSTWKSSANGSFYNLGLIAENMLGLHANATYGLDTVTLGTDQSGLPSLPNQLVAGVQSNDFWIGSLGISPLRLNASSGDVGKTPTLMGALRDPNDTKIPSTTWAYTAGAAYKDAPVFGSLTLGGYDANRFDPNTSVSVPFSINPSADLQVNLQSITYDTEGSSPLLTQTITPYVNSMITYIWMPIEVCQAFEAAFGLEWDNATELYLLNETTHDRLQRQNPTFSFTLGGSVETGETAEIRIPYDAFDLNVTYPHVNGSRWYFPLKRAQYGSQYTLGRVFLQEAYVIADYDRRNFTVAQALFPTDSTPELVTILPPGESDNRSSSLSGGAIAGTVIGVLAGVAVVVAGLAFWFWRRRRQQQSTPPPPATTGVEEVDGAQNQIHEKLGAPVARVEDSTLPYKPDKPPETGTYSPSELPSETTLDREFSWPSELPAEMPPVQELASDERRVKR</sequence>
<evidence type="ECO:0000259" key="4">
    <source>
        <dbReference type="PROSITE" id="PS51767"/>
    </source>
</evidence>
<evidence type="ECO:0000256" key="2">
    <source>
        <dbReference type="SAM" id="MobiDB-lite"/>
    </source>
</evidence>
<comment type="caution">
    <text evidence="5">The sequence shown here is derived from an EMBL/GenBank/DDBJ whole genome shotgun (WGS) entry which is preliminary data.</text>
</comment>
<dbReference type="InterPro" id="IPR033121">
    <property type="entry name" value="PEPTIDASE_A1"/>
</dbReference>
<dbReference type="InterPro" id="IPR021109">
    <property type="entry name" value="Peptidase_aspartic_dom_sf"/>
</dbReference>